<dbReference type="InterPro" id="IPR058441">
    <property type="entry name" value="DUF8128"/>
</dbReference>
<evidence type="ECO:0000313" key="4">
    <source>
        <dbReference type="EMBL" id="PKL72511.1"/>
    </source>
</evidence>
<dbReference type="PANTHER" id="PTHR30121:SF6">
    <property type="entry name" value="SLR6007 PROTEIN"/>
    <property type="match status" value="1"/>
</dbReference>
<dbReference type="Proteomes" id="UP000233414">
    <property type="component" value="Unassembled WGS sequence"/>
</dbReference>
<dbReference type="Pfam" id="PF10412">
    <property type="entry name" value="TrwB_AAD_bind"/>
    <property type="match status" value="1"/>
</dbReference>
<sequence length="843" mass="97026">MFFEFLNFINEKYPILSIVFYLSISLIFIVSLFFLIRKIFINFQNFWRIFDRVTLLITVPKEAGKKEKDEGEKKIIDQLSPMEIFYSNLSGLKTGLKWKNFLFGQDNWIAFEIICHQGLIKFYITTPREHQTFIEQQIHAQFPMAHIDETTDYNIFSPTGTIKATYLGFSKQSIFPIKTYKKLELDPLNALTNSLSKIKEENEGAAIQILIEPARSFWRKKGFKVASEMHQGKKLKEALMVSGSGFLSKIAYLFFDILQDLFSLGSSKNATKKGAEPHRLSPIEEELVKALEEKASKAEFQANIRIISCSNIPERAKQNLSNIVNSFAQFRAQESNNCLVKLKTRQKKIITNFVYRKFNKAREIILNTEELTSLFHFPLLTTETPNILWLLSKRASCPINIPREGLTLGKNIYRNQETLIKIKKEDRRRHVYIIGKSGVGKSVLISNMAKQDILNGEGVCVIDPHGDLVEDILTCIPKERIDDVIYFNPSDTERPIGLNMLEAKSEDQKDFAVQEMIAIFYKLFPPEMIGPMFEHNMRNAMLTLMNDLENPGTIAEIPRIFTDPDFQKQWVNKLKDPIVRAFWEKEMAKTSDFHKSEMLGYLISKVGRFVENEMMRDIIGQPHSGFDFREVMDKKKILLVNLAKGKTGEVNSNLLGLIIVSKLQMAAMGRADLPENQRHDFYLYIDEFQNFITDSIATILSEARKYRLDLIIAHQYVGQLVQNNDTKIRDAVFGNVGTTISFKIGVEDTEILAKEFAPVFNEYDLINVEKYNAYIKLLIDNQACKAFNMQTIPPQEGDLELAQKIKELSKLKYGRDKKEVEAEILERTQLGSSQDELPIERTL</sequence>
<comment type="caution">
    <text evidence="4">The sequence shown here is derived from an EMBL/GenBank/DDBJ whole genome shotgun (WGS) entry which is preliminary data.</text>
</comment>
<evidence type="ECO:0000256" key="1">
    <source>
        <dbReference type="SAM" id="Phobius"/>
    </source>
</evidence>
<feature type="domain" description="Type IV secretion system coupling protein TraD DNA-binding" evidence="2">
    <location>
        <begin position="421"/>
        <end position="749"/>
    </location>
</feature>
<keyword evidence="1" id="KW-1133">Transmembrane helix</keyword>
<reference evidence="4 5" key="1">
    <citation type="journal article" date="2017" name="ISME J.">
        <title>Potential for microbial H2 and metal transformations associated with novel bacteria and archaea in deep terrestrial subsurface sediments.</title>
        <authorList>
            <person name="Hernsdorf A.W."/>
            <person name="Amano Y."/>
            <person name="Miyakawa K."/>
            <person name="Ise K."/>
            <person name="Suzuki Y."/>
            <person name="Anantharaman K."/>
            <person name="Probst A."/>
            <person name="Burstein D."/>
            <person name="Thomas B.C."/>
            <person name="Banfield J.F."/>
        </authorList>
    </citation>
    <scope>NUCLEOTIDE SEQUENCE [LARGE SCALE GENOMIC DNA]</scope>
    <source>
        <strain evidence="4">HGW-Kuenenbacteria-1</strain>
    </source>
</reference>
<dbReference type="PANTHER" id="PTHR30121">
    <property type="entry name" value="UNCHARACTERIZED PROTEIN YJGR-RELATED"/>
    <property type="match status" value="1"/>
</dbReference>
<accession>A0A2N1UNR3</accession>
<dbReference type="SUPFAM" id="SSF52540">
    <property type="entry name" value="P-loop containing nucleoside triphosphate hydrolases"/>
    <property type="match status" value="1"/>
</dbReference>
<dbReference type="InterPro" id="IPR019476">
    <property type="entry name" value="T4SS_TraD_DNA-bd"/>
</dbReference>
<feature type="domain" description="DUF8128" evidence="3">
    <location>
        <begin position="107"/>
        <end position="389"/>
    </location>
</feature>
<evidence type="ECO:0000313" key="5">
    <source>
        <dbReference type="Proteomes" id="UP000233414"/>
    </source>
</evidence>
<proteinExistence type="predicted"/>
<organism evidence="4 5">
    <name type="scientific">Candidatus Kuenenbacteria bacterium HGW-Kuenenbacteria-1</name>
    <dbReference type="NCBI Taxonomy" id="2013812"/>
    <lineage>
        <taxon>Bacteria</taxon>
        <taxon>Candidatus Kueneniibacteriota</taxon>
    </lineage>
</organism>
<protein>
    <submittedName>
        <fullName evidence="4">Uncharacterized protein</fullName>
    </submittedName>
</protein>
<dbReference type="Pfam" id="PF26449">
    <property type="entry name" value="DUF8128"/>
    <property type="match status" value="1"/>
</dbReference>
<feature type="transmembrane region" description="Helical" evidence="1">
    <location>
        <begin position="15"/>
        <end position="36"/>
    </location>
</feature>
<dbReference type="InterPro" id="IPR027417">
    <property type="entry name" value="P-loop_NTPase"/>
</dbReference>
<dbReference type="Gene3D" id="3.40.50.300">
    <property type="entry name" value="P-loop containing nucleotide triphosphate hydrolases"/>
    <property type="match status" value="2"/>
</dbReference>
<evidence type="ECO:0000259" key="3">
    <source>
        <dbReference type="Pfam" id="PF26449"/>
    </source>
</evidence>
<dbReference type="CDD" id="cd01127">
    <property type="entry name" value="TrwB_TraG_TraD_VirD4"/>
    <property type="match status" value="1"/>
</dbReference>
<keyword evidence="1" id="KW-0812">Transmembrane</keyword>
<name>A0A2N1UNR3_9BACT</name>
<dbReference type="EMBL" id="PGYQ01000003">
    <property type="protein sequence ID" value="PKL72511.1"/>
    <property type="molecule type" value="Genomic_DNA"/>
</dbReference>
<keyword evidence="1" id="KW-0472">Membrane</keyword>
<evidence type="ECO:0000259" key="2">
    <source>
        <dbReference type="Pfam" id="PF10412"/>
    </source>
</evidence>
<dbReference type="InterPro" id="IPR051162">
    <property type="entry name" value="T4SS_component"/>
</dbReference>
<dbReference type="AlphaFoldDB" id="A0A2N1UNR3"/>
<gene>
    <name evidence="4" type="ORF">CVV26_01320</name>
</gene>